<dbReference type="EC" id="2.6.1.66" evidence="6"/>
<dbReference type="Pfam" id="PF00155">
    <property type="entry name" value="Aminotran_1_2"/>
    <property type="match status" value="1"/>
</dbReference>
<protein>
    <submittedName>
        <fullName evidence="6">Valine--pyruvate aminotransferase</fullName>
        <ecNumber evidence="6">2.6.1.66</ecNumber>
    </submittedName>
</protein>
<dbReference type="NCBIfam" id="NF006967">
    <property type="entry name" value="PRK09440.1-5"/>
    <property type="match status" value="1"/>
</dbReference>
<comment type="cofactor">
    <cofactor evidence="1">
        <name>pyridoxal 5'-phosphate</name>
        <dbReference type="ChEBI" id="CHEBI:597326"/>
    </cofactor>
</comment>
<dbReference type="GO" id="GO:1901605">
    <property type="term" value="P:alpha-amino acid metabolic process"/>
    <property type="evidence" value="ECO:0007669"/>
    <property type="project" value="TreeGrafter"/>
</dbReference>
<evidence type="ECO:0000256" key="3">
    <source>
        <dbReference type="ARBA" id="ARBA00022679"/>
    </source>
</evidence>
<feature type="domain" description="Aminotransferase class I/classII large" evidence="5">
    <location>
        <begin position="193"/>
        <end position="417"/>
    </location>
</feature>
<dbReference type="AlphaFoldDB" id="A0A7X0JW69"/>
<dbReference type="InterPro" id="IPR015421">
    <property type="entry name" value="PyrdxlP-dep_Trfase_major"/>
</dbReference>
<name>A0A7X0JW69_9GAMM</name>
<dbReference type="NCBIfam" id="NF006964">
    <property type="entry name" value="PRK09440.1-2"/>
    <property type="match status" value="1"/>
</dbReference>
<keyword evidence="6" id="KW-0670">Pyruvate</keyword>
<evidence type="ECO:0000313" key="6">
    <source>
        <dbReference type="EMBL" id="MBB6522625.1"/>
    </source>
</evidence>
<dbReference type="Gene3D" id="3.40.640.10">
    <property type="entry name" value="Type I PLP-dependent aspartate aminotransferase-like (Major domain)"/>
    <property type="match status" value="1"/>
</dbReference>
<keyword evidence="2 6" id="KW-0032">Aminotransferase</keyword>
<proteinExistence type="predicted"/>
<evidence type="ECO:0000259" key="5">
    <source>
        <dbReference type="Pfam" id="PF00155"/>
    </source>
</evidence>
<dbReference type="InterPro" id="IPR015424">
    <property type="entry name" value="PyrdxlP-dep_Trfase"/>
</dbReference>
<dbReference type="FunCoup" id="A0A7X0JW69">
    <property type="interactions" value="65"/>
</dbReference>
<sequence length="432" mass="47648">MAKDSKTPPNANNGLSRLGQKMAGDSGIVNLMDDLGQALALRPDMIFMGGGNPSRITELEDIFAEKLQAVLADERERHKLFGIYQSPQGELEFLEAVAKLLNEELSWPVSAKNIAVSNGSQSAFFNLFNMFAGRQNDGSYKKIQLPLAPEYLGYADVGVEDDLFVAAKPRIEELDDHLFKYRVDFEELNIGEDIGAICVSRPTNPTGNVLTDGEIAKLDQLARSKGIPLIIDGAYGIPFPNMIFSEARPHWNDNTIVVFSFSKLGLPGARTGIVVASEEVIQAFTNTNTIVSLASGTLGPSIGKQLFADGSILRISNDIIRPYYQQAAESACEAVKQSFGELPYRLHKPEGAMFFWLWFKGLPISSEELYQRLKQRGVLVVAGHHFFVGLDEDWAHKDECLRVTYSQSPEVVAKGIDIIAQEVRKAYQEAGQ</sequence>
<organism evidence="6 7">
    <name type="scientific">Pseudoteredinibacter isoporae</name>
    <dbReference type="NCBI Taxonomy" id="570281"/>
    <lineage>
        <taxon>Bacteria</taxon>
        <taxon>Pseudomonadati</taxon>
        <taxon>Pseudomonadota</taxon>
        <taxon>Gammaproteobacteria</taxon>
        <taxon>Cellvibrionales</taxon>
        <taxon>Cellvibrionaceae</taxon>
        <taxon>Pseudoteredinibacter</taxon>
    </lineage>
</organism>
<keyword evidence="4" id="KW-0663">Pyridoxal phosphate</keyword>
<evidence type="ECO:0000313" key="7">
    <source>
        <dbReference type="Proteomes" id="UP000528457"/>
    </source>
</evidence>
<dbReference type="GO" id="GO:0005829">
    <property type="term" value="C:cytosol"/>
    <property type="evidence" value="ECO:0007669"/>
    <property type="project" value="TreeGrafter"/>
</dbReference>
<dbReference type="SUPFAM" id="SSF53383">
    <property type="entry name" value="PLP-dependent transferases"/>
    <property type="match status" value="1"/>
</dbReference>
<evidence type="ECO:0000256" key="4">
    <source>
        <dbReference type="ARBA" id="ARBA00022898"/>
    </source>
</evidence>
<dbReference type="GO" id="GO:0030170">
    <property type="term" value="F:pyridoxal phosphate binding"/>
    <property type="evidence" value="ECO:0007669"/>
    <property type="project" value="InterPro"/>
</dbReference>
<dbReference type="InterPro" id="IPR004839">
    <property type="entry name" value="Aminotransferase_I/II_large"/>
</dbReference>
<comment type="caution">
    <text evidence="6">The sequence shown here is derived from an EMBL/GenBank/DDBJ whole genome shotgun (WGS) entry which is preliminary data.</text>
</comment>
<evidence type="ECO:0000256" key="2">
    <source>
        <dbReference type="ARBA" id="ARBA00022576"/>
    </source>
</evidence>
<accession>A0A7X0JW69</accession>
<dbReference type="EMBL" id="JACHHT010000002">
    <property type="protein sequence ID" value="MBB6522625.1"/>
    <property type="molecule type" value="Genomic_DNA"/>
</dbReference>
<evidence type="ECO:0000256" key="1">
    <source>
        <dbReference type="ARBA" id="ARBA00001933"/>
    </source>
</evidence>
<dbReference type="InterPro" id="IPR050859">
    <property type="entry name" value="Class-I_PLP-dep_aminotransf"/>
</dbReference>
<gene>
    <name evidence="6" type="ORF">HNR48_002910</name>
</gene>
<dbReference type="InParanoid" id="A0A7X0JW69"/>
<reference evidence="6 7" key="1">
    <citation type="submission" date="2020-08" db="EMBL/GenBank/DDBJ databases">
        <title>Genomic Encyclopedia of Type Strains, Phase IV (KMG-IV): sequencing the most valuable type-strain genomes for metagenomic binning, comparative biology and taxonomic classification.</title>
        <authorList>
            <person name="Goeker M."/>
        </authorList>
    </citation>
    <scope>NUCLEOTIDE SEQUENCE [LARGE SCALE GENOMIC DNA]</scope>
    <source>
        <strain evidence="6 7">DSM 22368</strain>
    </source>
</reference>
<dbReference type="GO" id="GO:0009042">
    <property type="term" value="F:valine-pyruvate transaminase activity"/>
    <property type="evidence" value="ECO:0007669"/>
    <property type="project" value="UniProtKB-EC"/>
</dbReference>
<dbReference type="RefSeq" id="WP_166845524.1">
    <property type="nucleotide sequence ID" value="NZ_JAAONY010000002.1"/>
</dbReference>
<dbReference type="CDD" id="cd00609">
    <property type="entry name" value="AAT_like"/>
    <property type="match status" value="1"/>
</dbReference>
<dbReference type="PANTHER" id="PTHR42790:SF4">
    <property type="entry name" value="VALINE--PYRUVATE AMINOTRANSFERASE"/>
    <property type="match status" value="1"/>
</dbReference>
<dbReference type="Proteomes" id="UP000528457">
    <property type="component" value="Unassembled WGS sequence"/>
</dbReference>
<keyword evidence="7" id="KW-1185">Reference proteome</keyword>
<dbReference type="PANTHER" id="PTHR42790">
    <property type="entry name" value="AMINOTRANSFERASE"/>
    <property type="match status" value="1"/>
</dbReference>
<keyword evidence="3 6" id="KW-0808">Transferase</keyword>